<evidence type="ECO:0000256" key="9">
    <source>
        <dbReference type="RuleBase" id="RU000688"/>
    </source>
</evidence>
<dbReference type="PANTHER" id="PTHR24249">
    <property type="entry name" value="HISTAMINE RECEPTOR-RELATED G-PROTEIN COUPLED RECEPTOR"/>
    <property type="match status" value="1"/>
</dbReference>
<evidence type="ECO:0000313" key="13">
    <source>
        <dbReference type="Proteomes" id="UP000314980"/>
    </source>
</evidence>
<comment type="similarity">
    <text evidence="9">Belongs to the G-protein coupled receptor 1 family.</text>
</comment>
<feature type="transmembrane region" description="Helical" evidence="10">
    <location>
        <begin position="243"/>
        <end position="263"/>
    </location>
</feature>
<protein>
    <recommendedName>
        <fullName evidence="11">G-protein coupled receptors family 1 profile domain-containing protein</fullName>
    </recommendedName>
</protein>
<dbReference type="InterPro" id="IPR017452">
    <property type="entry name" value="GPCR_Rhodpsn_7TM"/>
</dbReference>
<feature type="transmembrane region" description="Helical" evidence="10">
    <location>
        <begin position="60"/>
        <end position="79"/>
    </location>
</feature>
<reference evidence="12" key="3">
    <citation type="submission" date="2025-09" db="UniProtKB">
        <authorList>
            <consortium name="Ensembl"/>
        </authorList>
    </citation>
    <scope>IDENTIFICATION</scope>
</reference>
<keyword evidence="3 9" id="KW-0812">Transmembrane</keyword>
<keyword evidence="7 9" id="KW-0675">Receptor</keyword>
<dbReference type="InterPro" id="IPR050569">
    <property type="entry name" value="TAAR"/>
</dbReference>
<evidence type="ECO:0000256" key="1">
    <source>
        <dbReference type="ARBA" id="ARBA00004651"/>
    </source>
</evidence>
<reference evidence="12" key="2">
    <citation type="submission" date="2025-08" db="UniProtKB">
        <authorList>
            <consortium name="Ensembl"/>
        </authorList>
    </citation>
    <scope>IDENTIFICATION</scope>
</reference>
<dbReference type="AlphaFoldDB" id="A0A4W6ESF9"/>
<dbReference type="SMART" id="SM01381">
    <property type="entry name" value="7TM_GPCR_Srsx"/>
    <property type="match status" value="1"/>
</dbReference>
<feature type="transmembrane region" description="Helical" evidence="10">
    <location>
        <begin position="99"/>
        <end position="118"/>
    </location>
</feature>
<dbReference type="PROSITE" id="PS50262">
    <property type="entry name" value="G_PROTEIN_RECEP_F1_2"/>
    <property type="match status" value="1"/>
</dbReference>
<keyword evidence="5 9" id="KW-0297">G-protein coupled receptor</keyword>
<dbReference type="Proteomes" id="UP000314980">
    <property type="component" value="Unassembled WGS sequence"/>
</dbReference>
<dbReference type="PRINTS" id="PR00237">
    <property type="entry name" value="GPCRRHODOPSN"/>
</dbReference>
<accession>A0A4W6ESF9</accession>
<comment type="subcellular location">
    <subcellularLocation>
        <location evidence="1">Cell membrane</location>
        <topology evidence="1">Multi-pass membrane protein</topology>
    </subcellularLocation>
</comment>
<keyword evidence="8 9" id="KW-0807">Transducer</keyword>
<proteinExistence type="inferred from homology"/>
<keyword evidence="6 10" id="KW-0472">Membrane</keyword>
<sequence>MEEDELCFPQLLNTSCKKPKPPDSEAVFIYTMLFIMSLLTSLIILLMCCGFRQLHSPTNLVLLSLAVSDFFVGLLVIPIETLMTGTCWVLGDLLCALYFLIPYILISASVGSMVLISVDRYVAICDPMHYSTRITDKVVTVIVSISVGVCWIYSFFYGIFMSYDHLKQPGRYNSCYGECLVEVIGEVDLVAFFISIMITIVLYMRVFFVAVSQARAMRSHVAATAQYSMTLTMKKSELKAARTLGVVVIAFLLCYSPYYIVVLTDNMLVGSSTEAFMSLLMYFNSCLNPVIYAFFYPWFRKAVKHIVTLQILQPGSCDANVL</sequence>
<keyword evidence="13" id="KW-1185">Reference proteome</keyword>
<feature type="transmembrane region" description="Helical" evidence="10">
    <location>
        <begin position="27"/>
        <end position="48"/>
    </location>
</feature>
<reference evidence="13" key="1">
    <citation type="submission" date="2015-09" db="EMBL/GenBank/DDBJ databases">
        <authorList>
            <person name="Sai Rama Sridatta P."/>
        </authorList>
    </citation>
    <scope>NUCLEOTIDE SEQUENCE [LARGE SCALE GENOMIC DNA]</scope>
</reference>
<evidence type="ECO:0000256" key="8">
    <source>
        <dbReference type="ARBA" id="ARBA00023224"/>
    </source>
</evidence>
<dbReference type="FunCoup" id="A0A4W6ESF9">
    <property type="interactions" value="3"/>
</dbReference>
<organism evidence="12 13">
    <name type="scientific">Lates calcarifer</name>
    <name type="common">Barramundi</name>
    <name type="synonym">Holocentrus calcarifer</name>
    <dbReference type="NCBI Taxonomy" id="8187"/>
    <lineage>
        <taxon>Eukaryota</taxon>
        <taxon>Metazoa</taxon>
        <taxon>Chordata</taxon>
        <taxon>Craniata</taxon>
        <taxon>Vertebrata</taxon>
        <taxon>Euteleostomi</taxon>
        <taxon>Actinopterygii</taxon>
        <taxon>Neopterygii</taxon>
        <taxon>Teleostei</taxon>
        <taxon>Neoteleostei</taxon>
        <taxon>Acanthomorphata</taxon>
        <taxon>Carangaria</taxon>
        <taxon>Carangaria incertae sedis</taxon>
        <taxon>Centropomidae</taxon>
        <taxon>Lates</taxon>
    </lineage>
</organism>
<feature type="domain" description="G-protein coupled receptors family 1 profile" evidence="11">
    <location>
        <begin position="40"/>
        <end position="292"/>
    </location>
</feature>
<evidence type="ECO:0000259" key="11">
    <source>
        <dbReference type="PROSITE" id="PS50262"/>
    </source>
</evidence>
<keyword evidence="2" id="KW-1003">Cell membrane</keyword>
<evidence type="ECO:0000256" key="5">
    <source>
        <dbReference type="ARBA" id="ARBA00023040"/>
    </source>
</evidence>
<dbReference type="SUPFAM" id="SSF81321">
    <property type="entry name" value="Family A G protein-coupled receptor-like"/>
    <property type="match status" value="1"/>
</dbReference>
<dbReference type="GO" id="GO:0005886">
    <property type="term" value="C:plasma membrane"/>
    <property type="evidence" value="ECO:0007669"/>
    <property type="project" value="UniProtKB-SubCell"/>
</dbReference>
<evidence type="ECO:0000256" key="4">
    <source>
        <dbReference type="ARBA" id="ARBA00022989"/>
    </source>
</evidence>
<dbReference type="PANTHER" id="PTHR24249:SF381">
    <property type="entry name" value="TRACE AMINE ASSOCIATED RECEPTOR 19P-RELATED"/>
    <property type="match status" value="1"/>
</dbReference>
<evidence type="ECO:0000256" key="10">
    <source>
        <dbReference type="SAM" id="Phobius"/>
    </source>
</evidence>
<name>A0A4W6ESF9_LATCA</name>
<dbReference type="Gene3D" id="1.20.1070.10">
    <property type="entry name" value="Rhodopsin 7-helix transmembrane proteins"/>
    <property type="match status" value="1"/>
</dbReference>
<keyword evidence="4 10" id="KW-1133">Transmembrane helix</keyword>
<feature type="transmembrane region" description="Helical" evidence="10">
    <location>
        <begin position="275"/>
        <end position="295"/>
    </location>
</feature>
<dbReference type="GO" id="GO:0001594">
    <property type="term" value="F:trace-amine receptor activity"/>
    <property type="evidence" value="ECO:0007669"/>
    <property type="project" value="TreeGrafter"/>
</dbReference>
<evidence type="ECO:0000256" key="3">
    <source>
        <dbReference type="ARBA" id="ARBA00022692"/>
    </source>
</evidence>
<evidence type="ECO:0000256" key="7">
    <source>
        <dbReference type="ARBA" id="ARBA00023170"/>
    </source>
</evidence>
<dbReference type="InParanoid" id="A0A4W6ESF9"/>
<evidence type="ECO:0000256" key="6">
    <source>
        <dbReference type="ARBA" id="ARBA00023136"/>
    </source>
</evidence>
<dbReference type="Ensembl" id="ENSLCAT00010041916.1">
    <property type="protein sequence ID" value="ENSLCAP00010040913.1"/>
    <property type="gene ID" value="ENSLCAG00010019171.1"/>
</dbReference>
<feature type="transmembrane region" description="Helical" evidence="10">
    <location>
        <begin position="190"/>
        <end position="211"/>
    </location>
</feature>
<evidence type="ECO:0000256" key="2">
    <source>
        <dbReference type="ARBA" id="ARBA00022475"/>
    </source>
</evidence>
<dbReference type="PROSITE" id="PS00237">
    <property type="entry name" value="G_PROTEIN_RECEP_F1_1"/>
    <property type="match status" value="1"/>
</dbReference>
<evidence type="ECO:0000313" key="12">
    <source>
        <dbReference type="Ensembl" id="ENSLCAP00010040913.1"/>
    </source>
</evidence>
<dbReference type="InterPro" id="IPR000276">
    <property type="entry name" value="GPCR_Rhodpsn"/>
</dbReference>
<feature type="transmembrane region" description="Helical" evidence="10">
    <location>
        <begin position="138"/>
        <end position="160"/>
    </location>
</feature>
<dbReference type="GeneTree" id="ENSGT01050000244823"/>
<dbReference type="Pfam" id="PF00001">
    <property type="entry name" value="7tm_1"/>
    <property type="match status" value="1"/>
</dbReference>